<name>A0ABC9E0Y8_9POAL</name>
<protein>
    <submittedName>
        <fullName evidence="2">Uncharacterized protein</fullName>
    </submittedName>
</protein>
<dbReference type="AlphaFoldDB" id="A0ABC9E0Y8"/>
<feature type="compositionally biased region" description="Basic and acidic residues" evidence="1">
    <location>
        <begin position="1"/>
        <end position="13"/>
    </location>
</feature>
<dbReference type="SUPFAM" id="SSF50494">
    <property type="entry name" value="Trypsin-like serine proteases"/>
    <property type="match status" value="2"/>
</dbReference>
<feature type="region of interest" description="Disordered" evidence="1">
    <location>
        <begin position="1"/>
        <end position="20"/>
    </location>
</feature>
<accession>A0ABC9E0Y8</accession>
<sequence>MPSNKRDGGDRARRSNKNKRTRSLLSGDLYWYANKGVVWSGLGEKLALKLSKSVVSLALSDGHTVLYSFSGIAIEPLMFLTTASLARALKQHDNLKIEVRHEGNVVLGNLEKYDFDHEIAVVKITSSLDVHAVFLYNLFHYMPYCDVVSLGRDISGKLLATTGKLTPDSSRYEDSGYLMFSSCKLSEVFEGGPVFDFAGDFVGMNLVPSMEKSFFLPVRLISQRLQHFETSQQWAVFLARVNELKPERVEGRLTDIPRSYPEAHAVATNKERSDLEALGYPRPPASDMILVNTFEEHFGNVYGCGVWKQLCKGVRQKIRRSVVSLASFTGDKRFFACSGTFIDWGGIQDNECQTILTSACLVMNPNYPYDGRNKTVDGLRIQVLLPGMKRQEQREGTLIHYSLHYNVALVSVKTSCAVSLPVLRVVLEDLRLKSVAAVGRCFKSGDLMASIGTLEPYWSGPFDFKRLLYTTCRISKAGIGGPLVDAEGNYIGMNFYDRKVGNPVLLCNDIVDVLDHFKKGTAAELDSESVPRKRWPVPRPKWLNRGDRNGITESESRILDSGCPYGYLFGDIYILK</sequence>
<dbReference type="PANTHER" id="PTHR18868:SF38">
    <property type="entry name" value="OS01G0776500 PROTEIN"/>
    <property type="match status" value="1"/>
</dbReference>
<dbReference type="Pfam" id="PF13365">
    <property type="entry name" value="Trypsin_2"/>
    <property type="match status" value="2"/>
</dbReference>
<dbReference type="Proteomes" id="UP001497457">
    <property type="component" value="Chromosome 35b"/>
</dbReference>
<keyword evidence="3" id="KW-1185">Reference proteome</keyword>
<reference evidence="3" key="1">
    <citation type="submission" date="2024-06" db="EMBL/GenBank/DDBJ databases">
        <authorList>
            <person name="Ryan C."/>
        </authorList>
    </citation>
    <scope>NUCLEOTIDE SEQUENCE [LARGE SCALE GENOMIC DNA]</scope>
</reference>
<proteinExistence type="predicted"/>
<evidence type="ECO:0000256" key="1">
    <source>
        <dbReference type="SAM" id="MobiDB-lite"/>
    </source>
</evidence>
<dbReference type="InterPro" id="IPR009003">
    <property type="entry name" value="Peptidase_S1_PA"/>
</dbReference>
<reference evidence="2 3" key="2">
    <citation type="submission" date="2024-10" db="EMBL/GenBank/DDBJ databases">
        <authorList>
            <person name="Ryan C."/>
        </authorList>
    </citation>
    <scope>NUCLEOTIDE SEQUENCE [LARGE SCALE GENOMIC DNA]</scope>
</reference>
<gene>
    <name evidence="2" type="ORF">URODEC1_LOCUS90473</name>
</gene>
<evidence type="ECO:0000313" key="2">
    <source>
        <dbReference type="EMBL" id="CAL5048490.1"/>
    </source>
</evidence>
<organism evidence="2 3">
    <name type="scientific">Urochloa decumbens</name>
    <dbReference type="NCBI Taxonomy" id="240449"/>
    <lineage>
        <taxon>Eukaryota</taxon>
        <taxon>Viridiplantae</taxon>
        <taxon>Streptophyta</taxon>
        <taxon>Embryophyta</taxon>
        <taxon>Tracheophyta</taxon>
        <taxon>Spermatophyta</taxon>
        <taxon>Magnoliopsida</taxon>
        <taxon>Liliopsida</taxon>
        <taxon>Poales</taxon>
        <taxon>Poaceae</taxon>
        <taxon>PACMAD clade</taxon>
        <taxon>Panicoideae</taxon>
        <taxon>Panicodae</taxon>
        <taxon>Paniceae</taxon>
        <taxon>Melinidinae</taxon>
        <taxon>Urochloa</taxon>
    </lineage>
</organism>
<dbReference type="Gene3D" id="2.40.10.120">
    <property type="match status" value="2"/>
</dbReference>
<dbReference type="EMBL" id="OZ075145">
    <property type="protein sequence ID" value="CAL5048490.1"/>
    <property type="molecule type" value="Genomic_DNA"/>
</dbReference>
<evidence type="ECO:0000313" key="3">
    <source>
        <dbReference type="Proteomes" id="UP001497457"/>
    </source>
</evidence>
<dbReference type="PANTHER" id="PTHR18868">
    <property type="entry name" value="OS07G0665300 PROTEIN-RELATED"/>
    <property type="match status" value="1"/>
</dbReference>